<feature type="domain" description="Tf2-1-like SH3-like" evidence="1">
    <location>
        <begin position="43"/>
        <end position="83"/>
    </location>
</feature>
<dbReference type="AlphaFoldDB" id="A0A8H8SY31"/>
<organism evidence="2 3">
    <name type="scientific">Rhizoctonia solani</name>
    <dbReference type="NCBI Taxonomy" id="456999"/>
    <lineage>
        <taxon>Eukaryota</taxon>
        <taxon>Fungi</taxon>
        <taxon>Dikarya</taxon>
        <taxon>Basidiomycota</taxon>
        <taxon>Agaricomycotina</taxon>
        <taxon>Agaricomycetes</taxon>
        <taxon>Cantharellales</taxon>
        <taxon>Ceratobasidiaceae</taxon>
        <taxon>Rhizoctonia</taxon>
    </lineage>
</organism>
<reference evidence="2" key="1">
    <citation type="submission" date="2020-05" db="EMBL/GenBank/DDBJ databases">
        <title>Evolutionary and genomic comparisons of hybrid uninucleate and nonhybrid Rhizoctonia fungi.</title>
        <authorList>
            <person name="Li C."/>
            <person name="Chen X."/>
        </authorList>
    </citation>
    <scope>NUCLEOTIDE SEQUENCE</scope>
    <source>
        <strain evidence="2">AG-1 IA</strain>
    </source>
</reference>
<sequence>MNPSNVPANVPEANHIANTLAHEWKEAESALRMTKEKMAGTRDPKHLGPFKIIEKISSHVYCLELLETLKIHNVFYIGLLSKSHESPSRPFPD</sequence>
<name>A0A8H8SY31_9AGAM</name>
<evidence type="ECO:0000313" key="3">
    <source>
        <dbReference type="Proteomes" id="UP000650533"/>
    </source>
</evidence>
<proteinExistence type="predicted"/>
<dbReference type="KEGG" id="rsx:RhiXN_09706"/>
<evidence type="ECO:0000259" key="1">
    <source>
        <dbReference type="Pfam" id="PF24626"/>
    </source>
</evidence>
<evidence type="ECO:0000313" key="2">
    <source>
        <dbReference type="EMBL" id="QRW22119.1"/>
    </source>
</evidence>
<gene>
    <name evidence="2" type="ORF">RhiXN_09706</name>
</gene>
<dbReference type="Pfam" id="PF24626">
    <property type="entry name" value="SH3_Tf2-1"/>
    <property type="match status" value="1"/>
</dbReference>
<accession>A0A8H8SY31</accession>
<dbReference type="InterPro" id="IPR056924">
    <property type="entry name" value="SH3_Tf2-1"/>
</dbReference>
<protein>
    <submittedName>
        <fullName evidence="2">Transposon Tf2-7 polyprotein</fullName>
    </submittedName>
</protein>
<dbReference type="RefSeq" id="XP_043182356.1">
    <property type="nucleotide sequence ID" value="XM_043329522.1"/>
</dbReference>
<dbReference type="EMBL" id="CP059665">
    <property type="protein sequence ID" value="QRW22119.1"/>
    <property type="molecule type" value="Genomic_DNA"/>
</dbReference>
<dbReference type="Proteomes" id="UP000650533">
    <property type="component" value="Chromosome 8"/>
</dbReference>
<dbReference type="GeneID" id="67031985"/>